<reference evidence="3 4" key="1">
    <citation type="submission" date="2019-02" db="EMBL/GenBank/DDBJ databases">
        <title>Deep-cultivation of Planctomycetes and their phenomic and genomic characterization uncovers novel biology.</title>
        <authorList>
            <person name="Wiegand S."/>
            <person name="Jogler M."/>
            <person name="Boedeker C."/>
            <person name="Pinto D."/>
            <person name="Vollmers J."/>
            <person name="Rivas-Marin E."/>
            <person name="Kohn T."/>
            <person name="Peeters S.H."/>
            <person name="Heuer A."/>
            <person name="Rast P."/>
            <person name="Oberbeckmann S."/>
            <person name="Bunk B."/>
            <person name="Jeske O."/>
            <person name="Meyerdierks A."/>
            <person name="Storesund J.E."/>
            <person name="Kallscheuer N."/>
            <person name="Luecker S."/>
            <person name="Lage O.M."/>
            <person name="Pohl T."/>
            <person name="Merkel B.J."/>
            <person name="Hornburger P."/>
            <person name="Mueller R.-W."/>
            <person name="Bruemmer F."/>
            <person name="Labrenz M."/>
            <person name="Spormann A.M."/>
            <person name="Op Den Camp H."/>
            <person name="Overmann J."/>
            <person name="Amann R."/>
            <person name="Jetten M.S.M."/>
            <person name="Mascher T."/>
            <person name="Medema M.H."/>
            <person name="Devos D.P."/>
            <person name="Kaster A.-K."/>
            <person name="Ovreas L."/>
            <person name="Rohde M."/>
            <person name="Galperin M.Y."/>
            <person name="Jogler C."/>
        </authorList>
    </citation>
    <scope>NUCLEOTIDE SEQUENCE [LARGE SCALE GENOMIC DNA]</scope>
    <source>
        <strain evidence="3 4">Pla52n</strain>
    </source>
</reference>
<keyword evidence="4" id="KW-1185">Reference proteome</keyword>
<dbReference type="Proteomes" id="UP000320176">
    <property type="component" value="Unassembled WGS sequence"/>
</dbReference>
<feature type="compositionally biased region" description="Basic and acidic residues" evidence="1">
    <location>
        <begin position="262"/>
        <end position="272"/>
    </location>
</feature>
<evidence type="ECO:0000313" key="4">
    <source>
        <dbReference type="Proteomes" id="UP000320176"/>
    </source>
</evidence>
<comment type="caution">
    <text evidence="3">The sequence shown here is derived from an EMBL/GenBank/DDBJ whole genome shotgun (WGS) entry which is preliminary data.</text>
</comment>
<feature type="transmembrane region" description="Helical" evidence="2">
    <location>
        <begin position="204"/>
        <end position="224"/>
    </location>
</feature>
<evidence type="ECO:0000313" key="3">
    <source>
        <dbReference type="EMBL" id="TWT94440.1"/>
    </source>
</evidence>
<keyword evidence="2" id="KW-1133">Transmembrane helix</keyword>
<proteinExistence type="predicted"/>
<feature type="transmembrane region" description="Helical" evidence="2">
    <location>
        <begin position="101"/>
        <end position="125"/>
    </location>
</feature>
<name>A0A5C6A4Z5_9BACT</name>
<sequence length="278" mass="31140">MTRVTRQCDCGAEFPEKTLGGMPRFACPECGRNLAAAIQDLEEPIANSNLESSTGLYRDSSYLVIDMRKYLFPNRCIVTNNPTRNRITKCVAFVPNSRTELVHLSIIVLSVVTYSFTGLVVNALFDNVNSIVLALLALTRILASTTVFFLYWMFIVHIAELHVPVSDEALHKLGRNKWLGRVLCAIGLLTGLFSFVLGLESERFFWGVLIGAPIFSLGAIWPNLSKRYIVRCTKATRHHIWLAGCSPSFLESLPNVKASSRRNSDEPQNTHERRNHVG</sequence>
<dbReference type="AlphaFoldDB" id="A0A5C6A4Z5"/>
<keyword evidence="2" id="KW-0812">Transmembrane</keyword>
<evidence type="ECO:0000256" key="2">
    <source>
        <dbReference type="SAM" id="Phobius"/>
    </source>
</evidence>
<dbReference type="EMBL" id="SJPN01000007">
    <property type="protein sequence ID" value="TWT94440.1"/>
    <property type="molecule type" value="Genomic_DNA"/>
</dbReference>
<protein>
    <submittedName>
        <fullName evidence="3">Uncharacterized protein</fullName>
    </submittedName>
</protein>
<keyword evidence="2" id="KW-0472">Membrane</keyword>
<accession>A0A5C6A4Z5</accession>
<evidence type="ECO:0000256" key="1">
    <source>
        <dbReference type="SAM" id="MobiDB-lite"/>
    </source>
</evidence>
<gene>
    <name evidence="3" type="ORF">Pla52n_52610</name>
</gene>
<feature type="transmembrane region" description="Helical" evidence="2">
    <location>
        <begin position="131"/>
        <end position="157"/>
    </location>
</feature>
<feature type="region of interest" description="Disordered" evidence="1">
    <location>
        <begin position="258"/>
        <end position="278"/>
    </location>
</feature>
<organism evidence="3 4">
    <name type="scientific">Stieleria varia</name>
    <dbReference type="NCBI Taxonomy" id="2528005"/>
    <lineage>
        <taxon>Bacteria</taxon>
        <taxon>Pseudomonadati</taxon>
        <taxon>Planctomycetota</taxon>
        <taxon>Planctomycetia</taxon>
        <taxon>Pirellulales</taxon>
        <taxon>Pirellulaceae</taxon>
        <taxon>Stieleria</taxon>
    </lineage>
</organism>
<feature type="transmembrane region" description="Helical" evidence="2">
    <location>
        <begin position="178"/>
        <end position="198"/>
    </location>
</feature>